<sequence length="179" mass="20281">MNQLIEINSSEDILSKYKNTPIALLLEYHNLDKEFTDYTKAELLVGMCMDHRKHLHIPDNFSYIIRTGGANLRYSEFKVSYAISVGGIKHIALIGHNNCGMVNLASKKESFIEGLVSNGGWTSERAEEHFNNFAPMFEVGNAAEFVAVEAKRLRGKYPNITVAPLFYNVDNNKLYMIDE</sequence>
<dbReference type="Proteomes" id="UP000732105">
    <property type="component" value="Unassembled WGS sequence"/>
</dbReference>
<evidence type="ECO:0000256" key="1">
    <source>
        <dbReference type="ARBA" id="ARBA00006217"/>
    </source>
</evidence>
<dbReference type="InterPro" id="IPR036874">
    <property type="entry name" value="Carbonic_anhydrase_sf"/>
</dbReference>
<evidence type="ECO:0000313" key="3">
    <source>
        <dbReference type="Proteomes" id="UP000732105"/>
    </source>
</evidence>
<protein>
    <submittedName>
        <fullName evidence="2">Carbonic anhydrase</fullName>
    </submittedName>
</protein>
<keyword evidence="3" id="KW-1185">Reference proteome</keyword>
<dbReference type="InterPro" id="IPR001765">
    <property type="entry name" value="Carbonic_anhydrase"/>
</dbReference>
<proteinExistence type="inferred from homology"/>
<dbReference type="EMBL" id="RZNH01000021">
    <property type="protein sequence ID" value="NOU60683.1"/>
    <property type="molecule type" value="Genomic_DNA"/>
</dbReference>
<dbReference type="SUPFAM" id="SSF53056">
    <property type="entry name" value="beta-carbonic anhydrase, cab"/>
    <property type="match status" value="1"/>
</dbReference>
<accession>A0ABX1WXR2</accession>
<dbReference type="RefSeq" id="WP_171595955.1">
    <property type="nucleotide sequence ID" value="NZ_RZNH01000021.1"/>
</dbReference>
<comment type="similarity">
    <text evidence="1">Belongs to the beta-class carbonic anhydrase family.</text>
</comment>
<dbReference type="Gene3D" id="3.40.1050.10">
    <property type="entry name" value="Carbonic anhydrase"/>
    <property type="match status" value="1"/>
</dbReference>
<evidence type="ECO:0000313" key="2">
    <source>
        <dbReference type="EMBL" id="NOU60683.1"/>
    </source>
</evidence>
<reference evidence="2 3" key="1">
    <citation type="submission" date="2018-12" db="EMBL/GenBank/DDBJ databases">
        <title>Marinifilum JC070 sp. nov., a marine bacterium isolated from Yongle Blue Hole in the South China Sea.</title>
        <authorList>
            <person name="Fu T."/>
        </authorList>
    </citation>
    <scope>NUCLEOTIDE SEQUENCE [LARGE SCALE GENOMIC DNA]</scope>
    <source>
        <strain evidence="2 3">JC070</strain>
    </source>
</reference>
<organism evidence="2 3">
    <name type="scientific">Marinifilum caeruleilacunae</name>
    <dbReference type="NCBI Taxonomy" id="2499076"/>
    <lineage>
        <taxon>Bacteria</taxon>
        <taxon>Pseudomonadati</taxon>
        <taxon>Bacteroidota</taxon>
        <taxon>Bacteroidia</taxon>
        <taxon>Marinilabiliales</taxon>
        <taxon>Marinifilaceae</taxon>
    </lineage>
</organism>
<dbReference type="Pfam" id="PF00484">
    <property type="entry name" value="Pro_CA"/>
    <property type="match status" value="1"/>
</dbReference>
<name>A0ABX1WXR2_9BACT</name>
<gene>
    <name evidence="2" type="ORF">ELS83_12705</name>
</gene>
<comment type="caution">
    <text evidence="2">The sequence shown here is derived from an EMBL/GenBank/DDBJ whole genome shotgun (WGS) entry which is preliminary data.</text>
</comment>
<dbReference type="SMART" id="SM00947">
    <property type="entry name" value="Pro_CA"/>
    <property type="match status" value="1"/>
</dbReference>